<evidence type="ECO:0000313" key="3">
    <source>
        <dbReference type="Proteomes" id="UP000271889"/>
    </source>
</evidence>
<dbReference type="Proteomes" id="UP000271889">
    <property type="component" value="Unassembled WGS sequence"/>
</dbReference>
<protein>
    <submittedName>
        <fullName evidence="2">Uncharacterized protein</fullName>
    </submittedName>
</protein>
<feature type="non-terminal residue" evidence="2">
    <location>
        <position position="79"/>
    </location>
</feature>
<reference evidence="2 3" key="1">
    <citation type="submission" date="2018-11" db="EMBL/GenBank/DDBJ databases">
        <authorList>
            <consortium name="Pathogen Informatics"/>
        </authorList>
    </citation>
    <scope>NUCLEOTIDE SEQUENCE [LARGE SCALE GENOMIC DNA]</scope>
</reference>
<feature type="region of interest" description="Disordered" evidence="1">
    <location>
        <begin position="22"/>
        <end position="79"/>
    </location>
</feature>
<organism evidence="2 3">
    <name type="scientific">Cylicostephanus goldi</name>
    <name type="common">Nematode worm</name>
    <dbReference type="NCBI Taxonomy" id="71465"/>
    <lineage>
        <taxon>Eukaryota</taxon>
        <taxon>Metazoa</taxon>
        <taxon>Ecdysozoa</taxon>
        <taxon>Nematoda</taxon>
        <taxon>Chromadorea</taxon>
        <taxon>Rhabditida</taxon>
        <taxon>Rhabditina</taxon>
        <taxon>Rhabditomorpha</taxon>
        <taxon>Strongyloidea</taxon>
        <taxon>Strongylidae</taxon>
        <taxon>Cylicostephanus</taxon>
    </lineage>
</organism>
<dbReference type="EMBL" id="UYRV01012194">
    <property type="protein sequence ID" value="VDK58724.1"/>
    <property type="molecule type" value="Genomic_DNA"/>
</dbReference>
<accession>A0A3P6SUI2</accession>
<proteinExistence type="predicted"/>
<evidence type="ECO:0000313" key="2">
    <source>
        <dbReference type="EMBL" id="VDK58724.1"/>
    </source>
</evidence>
<feature type="compositionally biased region" description="Acidic residues" evidence="1">
    <location>
        <begin position="41"/>
        <end position="60"/>
    </location>
</feature>
<sequence length="79" mass="9539">MICVDHHPEVKLFYEDEWDDDFPFRSPKARKERRPKHKPDLEEDIIEEEENDNDDDENNENVDPQVDSDLPAMEELKEK</sequence>
<dbReference type="OrthoDB" id="5871979at2759"/>
<gene>
    <name evidence="2" type="ORF">CGOC_LOCUS4414</name>
</gene>
<keyword evidence="3" id="KW-1185">Reference proteome</keyword>
<name>A0A3P6SUI2_CYLGO</name>
<feature type="compositionally biased region" description="Basic residues" evidence="1">
    <location>
        <begin position="27"/>
        <end position="37"/>
    </location>
</feature>
<evidence type="ECO:0000256" key="1">
    <source>
        <dbReference type="SAM" id="MobiDB-lite"/>
    </source>
</evidence>
<dbReference type="AlphaFoldDB" id="A0A3P6SUI2"/>